<comment type="similarity">
    <text evidence="1 4">Belongs to the glycosyl hydrolase 30 family.</text>
</comment>
<accession>A0ABY4FE93</accession>
<dbReference type="PANTHER" id="PTHR11069">
    <property type="entry name" value="GLUCOSYLCERAMIDASE"/>
    <property type="match status" value="1"/>
</dbReference>
<feature type="domain" description="Glycosyl hydrolase family 30 TIM-barrel" evidence="7">
    <location>
        <begin position="105"/>
        <end position="436"/>
    </location>
</feature>
<evidence type="ECO:0000256" key="1">
    <source>
        <dbReference type="ARBA" id="ARBA00005382"/>
    </source>
</evidence>
<keyword evidence="2 6" id="KW-0732">Signal</keyword>
<dbReference type="SUPFAM" id="SSF51445">
    <property type="entry name" value="(Trans)glycosidases"/>
    <property type="match status" value="1"/>
</dbReference>
<feature type="chain" id="PRO_5047311772" evidence="6">
    <location>
        <begin position="23"/>
        <end position="500"/>
    </location>
</feature>
<evidence type="ECO:0000259" key="8">
    <source>
        <dbReference type="Pfam" id="PF17189"/>
    </source>
</evidence>
<keyword evidence="4" id="KW-0326">Glycosidase</keyword>
<dbReference type="InterPro" id="IPR017853">
    <property type="entry name" value="GH"/>
</dbReference>
<feature type="domain" description="Glycosyl hydrolase family 30 beta sandwich" evidence="8">
    <location>
        <begin position="439"/>
        <end position="498"/>
    </location>
</feature>
<dbReference type="InterPro" id="IPR033453">
    <property type="entry name" value="Glyco_hydro_30_TIM-barrel"/>
</dbReference>
<dbReference type="Proteomes" id="UP000831785">
    <property type="component" value="Chromosome"/>
</dbReference>
<keyword evidence="3 4" id="KW-0378">Hydrolase</keyword>
<proteinExistence type="inferred from homology"/>
<dbReference type="SUPFAM" id="SSF51011">
    <property type="entry name" value="Glycosyl hydrolase domain"/>
    <property type="match status" value="1"/>
</dbReference>
<dbReference type="PANTHER" id="PTHR11069:SF23">
    <property type="entry name" value="LYSOSOMAL ACID GLUCOSYLCERAMIDASE"/>
    <property type="match status" value="1"/>
</dbReference>
<dbReference type="InterPro" id="IPR033452">
    <property type="entry name" value="GH30_C"/>
</dbReference>
<evidence type="ECO:0000256" key="5">
    <source>
        <dbReference type="SAM" id="MobiDB-lite"/>
    </source>
</evidence>
<reference evidence="9 10" key="1">
    <citation type="submission" date="2022-04" db="EMBL/GenBank/DDBJ databases">
        <title>Hymenobacter sp. isolated from the air.</title>
        <authorList>
            <person name="Won M."/>
            <person name="Lee C.-M."/>
            <person name="Woen H.-Y."/>
            <person name="Kwon S.-W."/>
        </authorList>
    </citation>
    <scope>NUCLEOTIDE SEQUENCE [LARGE SCALE GENOMIC DNA]</scope>
    <source>
        <strain evidence="10">5116 S-27</strain>
    </source>
</reference>
<evidence type="ECO:0000313" key="10">
    <source>
        <dbReference type="Proteomes" id="UP000831785"/>
    </source>
</evidence>
<dbReference type="Pfam" id="PF17189">
    <property type="entry name" value="Glyco_hydro_30C"/>
    <property type="match status" value="1"/>
</dbReference>
<evidence type="ECO:0000256" key="6">
    <source>
        <dbReference type="SAM" id="SignalP"/>
    </source>
</evidence>
<name>A0ABY4FE93_9BACT</name>
<dbReference type="RefSeq" id="WP_244722388.1">
    <property type="nucleotide sequence ID" value="NZ_CP095049.1"/>
</dbReference>
<evidence type="ECO:0000256" key="4">
    <source>
        <dbReference type="RuleBase" id="RU361188"/>
    </source>
</evidence>
<dbReference type="Pfam" id="PF02055">
    <property type="entry name" value="Glyco_hydro_30"/>
    <property type="match status" value="1"/>
</dbReference>
<keyword evidence="10" id="KW-1185">Reference proteome</keyword>
<dbReference type="Gene3D" id="2.60.40.1180">
    <property type="entry name" value="Golgi alpha-mannosidase II"/>
    <property type="match status" value="1"/>
</dbReference>
<sequence length="500" mass="53317">MRFSSSASRRFVLALSYLLLPAALLTQCTSKEDDTPAPGGTTGGTTGGTGGGGGTPTGPSQVALWLTTPDQASLFQKSTAVLNFQAPSSSNPTIVVDTTRTYQSIDGFGYTLTGGSAMLINQLSAATKTALLQELFATDNSNIGTSYLRISIGASDLDAKPFTYDDLPAGQTDPQLEKFSIAPDKTDLIPVLKSILAINPKIQILGSPWSAPAWMKTNNSLKGGSLKPEYYGVYAQYFVKYLKAMQAEGITLDAVTLQNEPLNEYNNPSLVMTATEQGDFIKNHVGPALRAAGLNTKIILYDHNTDRTDYPLTILADPAASQYVDGSAFHLYSGSISALNGVHNAYPNKNVYFTEQWVGGPGNFAGDFGWHINNLIIGATRNWSKNVLEWNLAADQNYGPHTDGGCSTCLGALTINGNSVARNVAYYIIAHASKFVRPGSVRIDTNVPSSLSNVAFKNPDGKKVLIVQNGSSQSQSFDIQYRGKVATSTLSAGAVGTYVW</sequence>
<dbReference type="EMBL" id="CP095049">
    <property type="protein sequence ID" value="UOQ54823.1"/>
    <property type="molecule type" value="Genomic_DNA"/>
</dbReference>
<protein>
    <submittedName>
        <fullName evidence="9">Glucosylceramidase</fullName>
    </submittedName>
</protein>
<dbReference type="InterPro" id="IPR013780">
    <property type="entry name" value="Glyco_hydro_b"/>
</dbReference>
<evidence type="ECO:0000256" key="2">
    <source>
        <dbReference type="ARBA" id="ARBA00022729"/>
    </source>
</evidence>
<dbReference type="InterPro" id="IPR001139">
    <property type="entry name" value="Glyco_hydro_30"/>
</dbReference>
<evidence type="ECO:0000256" key="3">
    <source>
        <dbReference type="ARBA" id="ARBA00022801"/>
    </source>
</evidence>
<evidence type="ECO:0000313" key="9">
    <source>
        <dbReference type="EMBL" id="UOQ54823.1"/>
    </source>
</evidence>
<feature type="signal peptide" evidence="6">
    <location>
        <begin position="1"/>
        <end position="22"/>
    </location>
</feature>
<organism evidence="9 10">
    <name type="scientific">Hymenobacter cellulosivorans</name>
    <dbReference type="NCBI Taxonomy" id="2932249"/>
    <lineage>
        <taxon>Bacteria</taxon>
        <taxon>Pseudomonadati</taxon>
        <taxon>Bacteroidota</taxon>
        <taxon>Cytophagia</taxon>
        <taxon>Cytophagales</taxon>
        <taxon>Hymenobacteraceae</taxon>
        <taxon>Hymenobacter</taxon>
    </lineage>
</organism>
<dbReference type="Gene3D" id="3.20.20.80">
    <property type="entry name" value="Glycosidases"/>
    <property type="match status" value="1"/>
</dbReference>
<gene>
    <name evidence="9" type="ORF">MUN80_08705</name>
</gene>
<feature type="compositionally biased region" description="Gly residues" evidence="5">
    <location>
        <begin position="40"/>
        <end position="56"/>
    </location>
</feature>
<evidence type="ECO:0000259" key="7">
    <source>
        <dbReference type="Pfam" id="PF02055"/>
    </source>
</evidence>
<feature type="region of interest" description="Disordered" evidence="5">
    <location>
        <begin position="30"/>
        <end position="59"/>
    </location>
</feature>